<dbReference type="Proteomes" id="UP001153620">
    <property type="component" value="Chromosome 1"/>
</dbReference>
<dbReference type="Pfam" id="PF01753">
    <property type="entry name" value="zf-MYND"/>
    <property type="match status" value="1"/>
</dbReference>
<keyword evidence="1" id="KW-0479">Metal-binding</keyword>
<evidence type="ECO:0000259" key="4">
    <source>
        <dbReference type="PROSITE" id="PS01360"/>
    </source>
</evidence>
<evidence type="ECO:0000313" key="5">
    <source>
        <dbReference type="EMBL" id="CAG9800946.1"/>
    </source>
</evidence>
<dbReference type="PROSITE" id="PS01360">
    <property type="entry name" value="ZF_MYND_1"/>
    <property type="match status" value="1"/>
</dbReference>
<organism evidence="5 6">
    <name type="scientific">Chironomus riparius</name>
    <dbReference type="NCBI Taxonomy" id="315576"/>
    <lineage>
        <taxon>Eukaryota</taxon>
        <taxon>Metazoa</taxon>
        <taxon>Ecdysozoa</taxon>
        <taxon>Arthropoda</taxon>
        <taxon>Hexapoda</taxon>
        <taxon>Insecta</taxon>
        <taxon>Pterygota</taxon>
        <taxon>Neoptera</taxon>
        <taxon>Endopterygota</taxon>
        <taxon>Diptera</taxon>
        <taxon>Nematocera</taxon>
        <taxon>Chironomoidea</taxon>
        <taxon>Chironomidae</taxon>
        <taxon>Chironominae</taxon>
        <taxon>Chironomus</taxon>
    </lineage>
</organism>
<dbReference type="PANTHER" id="PTHR47111:SF1">
    <property type="entry name" value="SET AND MYND DOMAIN-CONTAINING PROTEIN 4"/>
    <property type="match status" value="1"/>
</dbReference>
<protein>
    <recommendedName>
        <fullName evidence="4">MYND-type domain-containing protein</fullName>
    </recommendedName>
</protein>
<reference evidence="5" key="2">
    <citation type="submission" date="2022-10" db="EMBL/GenBank/DDBJ databases">
        <authorList>
            <consortium name="ENA_rothamsted_submissions"/>
            <consortium name="culmorum"/>
            <person name="King R."/>
        </authorList>
    </citation>
    <scope>NUCLEOTIDE SEQUENCE</scope>
</reference>
<dbReference type="SUPFAM" id="SSF82199">
    <property type="entry name" value="SET domain"/>
    <property type="match status" value="1"/>
</dbReference>
<keyword evidence="6" id="KW-1185">Reference proteome</keyword>
<name>A0A9N9RR75_9DIPT</name>
<reference evidence="5" key="1">
    <citation type="submission" date="2022-01" db="EMBL/GenBank/DDBJ databases">
        <authorList>
            <person name="King R."/>
        </authorList>
    </citation>
    <scope>NUCLEOTIDE SEQUENCE</scope>
</reference>
<evidence type="ECO:0000256" key="3">
    <source>
        <dbReference type="ARBA" id="ARBA00022833"/>
    </source>
</evidence>
<dbReference type="Gene3D" id="2.170.270.10">
    <property type="entry name" value="SET domain"/>
    <property type="match status" value="1"/>
</dbReference>
<sequence length="488" mass="56349">MPIVVSSAVSQVMINRKCDITAKFYMLKAESIDSIENKLIHYNTALCNAQSQSILLDIFKKRVKIYADLKYFKQCSDNEVWIQEILQDMQELTPILNRKYSTESIKKKLRDNSHPHLPNVLNSLSMSDDNKLVTIKPIKSASLIASEDPFCGIVAESAFYRRCKNCLKSNNLNLIPCLNCQLAMFCSKDCLNGAKFHHEYECEATQIAKVPFNFGGIQVGLRSCFEILSHFNGSVQDMIDFVRNCKMSTKTIFEIDPTLPANIEKHAVMISLKHFSTYDCYDELTQTIKKVLPIYPKIVELFATESQIEFLIDFLVMQSSLDFIVHYDHLLGVPTALSVNFIYNFMDHSCASNIFSILIDGQLHYFTKYPLKKGDTLFYNHIFNFEESSYDIRKLTARKCYEYDCKCVACLNQYPLFNGMKVYQQHVLENAGNQIENMNKMNKKDLKLLLKANQKYIDSFYPSRYPSQEIYMLYVSNSQILSKLMTEI</sequence>
<dbReference type="InterPro" id="IPR002893">
    <property type="entry name" value="Znf_MYND"/>
</dbReference>
<keyword evidence="3" id="KW-0862">Zinc</keyword>
<dbReference type="OrthoDB" id="5945798at2759"/>
<dbReference type="Gene3D" id="1.10.220.160">
    <property type="match status" value="1"/>
</dbReference>
<accession>A0A9N9RR75</accession>
<dbReference type="AlphaFoldDB" id="A0A9N9RR75"/>
<dbReference type="GO" id="GO:0008270">
    <property type="term" value="F:zinc ion binding"/>
    <property type="evidence" value="ECO:0007669"/>
    <property type="project" value="UniProtKB-KW"/>
</dbReference>
<dbReference type="SUPFAM" id="SSF144232">
    <property type="entry name" value="HIT/MYND zinc finger-like"/>
    <property type="match status" value="1"/>
</dbReference>
<evidence type="ECO:0000313" key="6">
    <source>
        <dbReference type="Proteomes" id="UP001153620"/>
    </source>
</evidence>
<dbReference type="Gene3D" id="6.10.140.2220">
    <property type="match status" value="1"/>
</dbReference>
<proteinExistence type="predicted"/>
<evidence type="ECO:0000256" key="1">
    <source>
        <dbReference type="ARBA" id="ARBA00022723"/>
    </source>
</evidence>
<keyword evidence="2" id="KW-0863">Zinc-finger</keyword>
<gene>
    <name evidence="5" type="ORF">CHIRRI_LOCUS3883</name>
</gene>
<feature type="domain" description="MYND-type" evidence="4">
    <location>
        <begin position="163"/>
        <end position="202"/>
    </location>
</feature>
<dbReference type="InterPro" id="IPR046341">
    <property type="entry name" value="SET_dom_sf"/>
</dbReference>
<evidence type="ECO:0000256" key="2">
    <source>
        <dbReference type="ARBA" id="ARBA00022771"/>
    </source>
</evidence>
<dbReference type="PANTHER" id="PTHR47111">
    <property type="entry name" value="BCDNA.LD29892"/>
    <property type="match status" value="1"/>
</dbReference>
<dbReference type="EMBL" id="OU895877">
    <property type="protein sequence ID" value="CAG9800946.1"/>
    <property type="molecule type" value="Genomic_DNA"/>
</dbReference>